<protein>
    <recommendedName>
        <fullName evidence="3 10">Autophagy-related protein 9</fullName>
    </recommendedName>
</protein>
<keyword evidence="9 10" id="KW-0472">Membrane</keyword>
<feature type="region of interest" description="Disordered" evidence="11">
    <location>
        <begin position="754"/>
        <end position="813"/>
    </location>
</feature>
<dbReference type="GO" id="GO:0006869">
    <property type="term" value="P:lipid transport"/>
    <property type="evidence" value="ECO:0007669"/>
    <property type="project" value="UniProtKB-KW"/>
</dbReference>
<gene>
    <name evidence="12" type="ORF">BaRGS_00029481</name>
</gene>
<dbReference type="PANTHER" id="PTHR13038:SF10">
    <property type="entry name" value="AUTOPHAGY-RELATED PROTEIN 9"/>
    <property type="match status" value="1"/>
</dbReference>
<dbReference type="GO" id="GO:0006914">
    <property type="term" value="P:autophagy"/>
    <property type="evidence" value="ECO:0007669"/>
    <property type="project" value="UniProtKB-KW"/>
</dbReference>
<evidence type="ECO:0000256" key="5">
    <source>
        <dbReference type="ARBA" id="ARBA00022692"/>
    </source>
</evidence>
<dbReference type="GO" id="GO:0034045">
    <property type="term" value="C:phagophore assembly site membrane"/>
    <property type="evidence" value="ECO:0007669"/>
    <property type="project" value="UniProtKB-SubCell"/>
</dbReference>
<evidence type="ECO:0000256" key="2">
    <source>
        <dbReference type="ARBA" id="ARBA00006185"/>
    </source>
</evidence>
<proteinExistence type="inferred from homology"/>
<accession>A0ABD0JXI1</accession>
<comment type="subcellular location">
    <subcellularLocation>
        <location evidence="1 10">Preautophagosomal structure membrane</location>
        <topology evidence="1 10">Multi-pass membrane protein</topology>
    </subcellularLocation>
</comment>
<organism evidence="12 13">
    <name type="scientific">Batillaria attramentaria</name>
    <dbReference type="NCBI Taxonomy" id="370345"/>
    <lineage>
        <taxon>Eukaryota</taxon>
        <taxon>Metazoa</taxon>
        <taxon>Spiralia</taxon>
        <taxon>Lophotrochozoa</taxon>
        <taxon>Mollusca</taxon>
        <taxon>Gastropoda</taxon>
        <taxon>Caenogastropoda</taxon>
        <taxon>Sorbeoconcha</taxon>
        <taxon>Cerithioidea</taxon>
        <taxon>Batillariidae</taxon>
        <taxon>Batillaria</taxon>
    </lineage>
</organism>
<dbReference type="Pfam" id="PF04109">
    <property type="entry name" value="ATG9"/>
    <property type="match status" value="1"/>
</dbReference>
<evidence type="ECO:0000256" key="10">
    <source>
        <dbReference type="RuleBase" id="RU364027"/>
    </source>
</evidence>
<dbReference type="EMBL" id="JACVVK020000306">
    <property type="protein sequence ID" value="KAK7479311.1"/>
    <property type="molecule type" value="Genomic_DNA"/>
</dbReference>
<sequence length="813" mass="92179">MADYETQYQALGSYDEEEEETDDNDIAVTEEVMIHVCPESSKSRWNHIEDLDDFFTRIYHYHQRGGFACMALEDTLQLVQVVFVVLFAAFLGNCVSYDVLFANIDYNTTHKVTLDEAFYPLDECAAHLTPMTVVLLLLALATWIFRLIKVLYNIFKYYEIRSFYTQALKIYSSDLPNLTWHEVQAQLIEVQKEQQMCIHKKDLTQLDIYHRILRFKNYMVSMANVSALPLKHSLPFLGEYAFLSTGLKYNLEFILFWGPGAPFENNWHLRNEYKNARNREMLAQQLSSRILWIGLANLVFSPVVFVWQIIYSFFRYAELIKRQPSIFGSRKWSNYSRLYLRHFNELDHEFNARLNKGYQPVSDYLNIFTTPLVVIFAKNVMFFAGAILAVLVCLTIVDEDVLNVEHVLTIITVCGLIMTVCKGLIPDEHIVYSPELLLRNVAMAIHYMPNNWAGHAHTARIRDEFSMLFQFKIVYIIEELLSPLVTPFILIFSLRPRSLALIDFFRRFTVDVIGVGDVCSFAQMDVKKHGNAQWQVGGAPTAPPKSQQAENGKTEMSLMHFHLTNPEWKPNEDCTTFISTLKEQVQRDIVSRSLMTADSHHMPSLVSLPLGMPSLVPPQAVGPFTSMLSSFTGGHTITPSSVTPSAPTPASGPATSLRLRGAVSHMEGPLMRPAASSMFSSLQSSTDSGGGLAGQSVHVSLSHQALRQVDECTRELMTNEMNLSALYMHELRWRRAHGEYMSFDDHARAVWQQQPSASPLASPPDCDFTVATGPPTSIKPMPEITEEGSADDEREVDTSLMVSCTDTPFSPRS</sequence>
<feature type="compositionally biased region" description="Low complexity" evidence="11">
    <location>
        <begin position="754"/>
        <end position="764"/>
    </location>
</feature>
<feature type="region of interest" description="Disordered" evidence="11">
    <location>
        <begin position="635"/>
        <end position="656"/>
    </location>
</feature>
<keyword evidence="13" id="KW-1185">Reference proteome</keyword>
<keyword evidence="5 10" id="KW-0812">Transmembrane</keyword>
<evidence type="ECO:0000256" key="9">
    <source>
        <dbReference type="ARBA" id="ARBA00023136"/>
    </source>
</evidence>
<feature type="compositionally biased region" description="Acidic residues" evidence="11">
    <location>
        <begin position="784"/>
        <end position="795"/>
    </location>
</feature>
<evidence type="ECO:0000313" key="13">
    <source>
        <dbReference type="Proteomes" id="UP001519460"/>
    </source>
</evidence>
<keyword evidence="8 10" id="KW-0445">Lipid transport</keyword>
<feature type="transmembrane region" description="Helical" evidence="10">
    <location>
        <begin position="290"/>
        <end position="314"/>
    </location>
</feature>
<comment type="function">
    <text evidence="10">Phospholipid scramblase involved in autophagy. Cycles between the preautophagosomal structure/phagophore assembly site (PAS) and the cytoplasmic vesicle pool and supplies membrane for the growing autophagosome. Lipid scramblase activity plays a key role in preautophagosomal structure/phagophore assembly by distributing the phospholipids that arrive through ATG2 from the cytoplasmic to the luminal leaflet of the bilayer, thereby driving autophagosomal membrane expansion.</text>
</comment>
<evidence type="ECO:0000256" key="11">
    <source>
        <dbReference type="SAM" id="MobiDB-lite"/>
    </source>
</evidence>
<evidence type="ECO:0000256" key="7">
    <source>
        <dbReference type="ARBA" id="ARBA00023006"/>
    </source>
</evidence>
<comment type="similarity">
    <text evidence="2 10">Belongs to the ATG9 family.</text>
</comment>
<feature type="transmembrane region" description="Helical" evidence="10">
    <location>
        <begin position="406"/>
        <end position="425"/>
    </location>
</feature>
<dbReference type="PANTHER" id="PTHR13038">
    <property type="entry name" value="APG9 AUTOPHAGY 9"/>
    <property type="match status" value="1"/>
</dbReference>
<feature type="compositionally biased region" description="Low complexity" evidence="11">
    <location>
        <begin position="636"/>
        <end position="656"/>
    </location>
</feature>
<dbReference type="Proteomes" id="UP001519460">
    <property type="component" value="Unassembled WGS sequence"/>
</dbReference>
<feature type="compositionally biased region" description="Polar residues" evidence="11">
    <location>
        <begin position="800"/>
        <end position="813"/>
    </location>
</feature>
<dbReference type="AlphaFoldDB" id="A0ABD0JXI1"/>
<evidence type="ECO:0000256" key="6">
    <source>
        <dbReference type="ARBA" id="ARBA00022989"/>
    </source>
</evidence>
<evidence type="ECO:0000256" key="1">
    <source>
        <dbReference type="ARBA" id="ARBA00004511"/>
    </source>
</evidence>
<keyword evidence="6 10" id="KW-1133">Transmembrane helix</keyword>
<feature type="transmembrane region" description="Helical" evidence="10">
    <location>
        <begin position="78"/>
        <end position="100"/>
    </location>
</feature>
<keyword evidence="7 10" id="KW-0072">Autophagy</keyword>
<comment type="caution">
    <text evidence="12">The sequence shown here is derived from an EMBL/GenBank/DDBJ whole genome shotgun (WGS) entry which is preliminary data.</text>
</comment>
<evidence type="ECO:0000256" key="3">
    <source>
        <dbReference type="ARBA" id="ARBA00018074"/>
    </source>
</evidence>
<dbReference type="InterPro" id="IPR007241">
    <property type="entry name" value="Autophagy-rel_prot_9"/>
</dbReference>
<reference evidence="12 13" key="1">
    <citation type="journal article" date="2023" name="Sci. Data">
        <title>Genome assembly of the Korean intertidal mud-creeper Batillaria attramentaria.</title>
        <authorList>
            <person name="Patra A.K."/>
            <person name="Ho P.T."/>
            <person name="Jun S."/>
            <person name="Lee S.J."/>
            <person name="Kim Y."/>
            <person name="Won Y.J."/>
        </authorList>
    </citation>
    <scope>NUCLEOTIDE SEQUENCE [LARGE SCALE GENOMIC DNA]</scope>
    <source>
        <strain evidence="12">Wonlab-2016</strain>
    </source>
</reference>
<feature type="transmembrane region" description="Helical" evidence="10">
    <location>
        <begin position="372"/>
        <end position="394"/>
    </location>
</feature>
<evidence type="ECO:0000256" key="8">
    <source>
        <dbReference type="ARBA" id="ARBA00023055"/>
    </source>
</evidence>
<feature type="transmembrane region" description="Helical" evidence="10">
    <location>
        <begin position="128"/>
        <end position="148"/>
    </location>
</feature>
<evidence type="ECO:0000256" key="4">
    <source>
        <dbReference type="ARBA" id="ARBA00022448"/>
    </source>
</evidence>
<name>A0ABD0JXI1_9CAEN</name>
<keyword evidence="4 10" id="KW-0813">Transport</keyword>
<evidence type="ECO:0000313" key="12">
    <source>
        <dbReference type="EMBL" id="KAK7479311.1"/>
    </source>
</evidence>